<name>X1V7T6_9ZZZZ</name>
<proteinExistence type="predicted"/>
<gene>
    <name evidence="1" type="ORF">S12H4_33823</name>
</gene>
<dbReference type="AlphaFoldDB" id="X1V7T6"/>
<feature type="non-terminal residue" evidence="1">
    <location>
        <position position="1"/>
    </location>
</feature>
<dbReference type="EMBL" id="BARW01019967">
    <property type="protein sequence ID" value="GAJ01135.1"/>
    <property type="molecule type" value="Genomic_DNA"/>
</dbReference>
<protein>
    <submittedName>
        <fullName evidence="1">Uncharacterized protein</fullName>
    </submittedName>
</protein>
<organism evidence="1">
    <name type="scientific">marine sediment metagenome</name>
    <dbReference type="NCBI Taxonomy" id="412755"/>
    <lineage>
        <taxon>unclassified sequences</taxon>
        <taxon>metagenomes</taxon>
        <taxon>ecological metagenomes</taxon>
    </lineage>
</organism>
<comment type="caution">
    <text evidence="1">The sequence shown here is derived from an EMBL/GenBank/DDBJ whole genome shotgun (WGS) entry which is preliminary data.</text>
</comment>
<sequence length="92" mass="11060">HAAFLIQEGDNEIPIIESFDILANFGQIKKRTDLIDDETERLYGDREAVRLQISNKYDYNPKEVFLCQFDDTILSKLVNYKFEIYRKYRFKE</sequence>
<accession>X1V7T6</accession>
<evidence type="ECO:0000313" key="1">
    <source>
        <dbReference type="EMBL" id="GAJ01135.1"/>
    </source>
</evidence>
<reference evidence="1" key="1">
    <citation type="journal article" date="2014" name="Front. Microbiol.">
        <title>High frequency of phylogenetically diverse reductive dehalogenase-homologous genes in deep subseafloor sedimentary metagenomes.</title>
        <authorList>
            <person name="Kawai M."/>
            <person name="Futagami T."/>
            <person name="Toyoda A."/>
            <person name="Takaki Y."/>
            <person name="Nishi S."/>
            <person name="Hori S."/>
            <person name="Arai W."/>
            <person name="Tsubouchi T."/>
            <person name="Morono Y."/>
            <person name="Uchiyama I."/>
            <person name="Ito T."/>
            <person name="Fujiyama A."/>
            <person name="Inagaki F."/>
            <person name="Takami H."/>
        </authorList>
    </citation>
    <scope>NUCLEOTIDE SEQUENCE</scope>
    <source>
        <strain evidence="1">Expedition CK06-06</strain>
    </source>
</reference>